<dbReference type="Ensembl" id="ENSNMLT00000002735.1">
    <property type="protein sequence ID" value="ENSNMLP00000002378.1"/>
    <property type="gene ID" value="ENSNMLG00000001577.1"/>
</dbReference>
<evidence type="ECO:0000256" key="9">
    <source>
        <dbReference type="ARBA" id="ARBA00022989"/>
    </source>
</evidence>
<dbReference type="GO" id="GO:0045087">
    <property type="term" value="P:innate immune response"/>
    <property type="evidence" value="ECO:0007669"/>
    <property type="project" value="UniProtKB-KW"/>
</dbReference>
<dbReference type="FunFam" id="3.80.10.10:FF:000770">
    <property type="entry name" value="Uncharacterized protein"/>
    <property type="match status" value="1"/>
</dbReference>
<dbReference type="SMART" id="SM00369">
    <property type="entry name" value="LRR_TYP"/>
    <property type="match status" value="10"/>
</dbReference>
<evidence type="ECO:0000256" key="10">
    <source>
        <dbReference type="ARBA" id="ARBA00023136"/>
    </source>
</evidence>
<dbReference type="PANTHER" id="PTHR24365">
    <property type="entry name" value="TOLL-LIKE RECEPTOR"/>
    <property type="match status" value="1"/>
</dbReference>
<dbReference type="SMR" id="A0A8C6WEY6"/>
<dbReference type="InterPro" id="IPR003591">
    <property type="entry name" value="Leu-rich_rpt_typical-subtyp"/>
</dbReference>
<keyword evidence="5 14" id="KW-0812">Transmembrane</keyword>
<keyword evidence="9 14" id="KW-1133">Transmembrane helix</keyword>
<keyword evidence="7" id="KW-0677">Repeat</keyword>
<name>A0A8C6WEY6_9GOBI</name>
<dbReference type="InterPro" id="IPR000157">
    <property type="entry name" value="TIR_dom"/>
</dbReference>
<dbReference type="PANTHER" id="PTHR24365:SF522">
    <property type="entry name" value="LOW QUALITY PROTEIN: TOLL-LIKE RECEPTOR 13-RELATED"/>
    <property type="match status" value="1"/>
</dbReference>
<dbReference type="AlphaFoldDB" id="A0A8C6WEY6"/>
<dbReference type="GO" id="GO:0002224">
    <property type="term" value="P:toll-like receptor signaling pathway"/>
    <property type="evidence" value="ECO:0007669"/>
    <property type="project" value="TreeGrafter"/>
</dbReference>
<evidence type="ECO:0000259" key="15">
    <source>
        <dbReference type="PROSITE" id="PS50104"/>
    </source>
</evidence>
<organism evidence="16 17">
    <name type="scientific">Neogobius melanostomus</name>
    <name type="common">round goby</name>
    <dbReference type="NCBI Taxonomy" id="47308"/>
    <lineage>
        <taxon>Eukaryota</taxon>
        <taxon>Metazoa</taxon>
        <taxon>Chordata</taxon>
        <taxon>Craniata</taxon>
        <taxon>Vertebrata</taxon>
        <taxon>Euteleostomi</taxon>
        <taxon>Actinopterygii</taxon>
        <taxon>Neopterygii</taxon>
        <taxon>Teleostei</taxon>
        <taxon>Neoteleostei</taxon>
        <taxon>Acanthomorphata</taxon>
        <taxon>Gobiaria</taxon>
        <taxon>Gobiiformes</taxon>
        <taxon>Gobioidei</taxon>
        <taxon>Gobiidae</taxon>
        <taxon>Benthophilinae</taxon>
        <taxon>Neogobiini</taxon>
        <taxon>Neogobius</taxon>
    </lineage>
</organism>
<sequence length="944" mass="108515">MTILSIISLAGTLFFLQIILFFNCSLSFSFKNCTIESSEEMKEVLCQSRALTEIPDDIPTNTNVLDMSFNNISEIKRTDLAHLSELVSLIFDHNSLKHIEDKAFANLKELKTLRLSHNRLTNLTDQTFQGLDQLRSLYLHFNRISRVSPHAFQSMTNLHTVDLHQNFIYNVKEVATLFQLPNIEHVSIGLNHITSFDSDDLPLNTTKVKSLGLANNPIRKFSLKRDIFSFLRSIDLVSSTRHIEFDVVNKTFLRSLTEISLGGFYMSIDAYNDMLHYTSLQKITLTALNKDNKSSIIQSACSVPTLKSLRVEYSLLNHIDDHMLSSCSNLTELSFYQANLKEMSEQSLKSLTQIRYLGLAANYLPKVPVTIRGLSTLETLDLSVNYIRELNCLDFVNLTNLKTLSLRKNQIAKVEKCVFQESHSLNRLDMGGNGIHSLDYAFAIKMSRLDTLILSDNSEHLQIKHGDFSTLSSLRVLELHSGTYNLSPGDAFKGLDHLKILTLSINIFTKKLFEGLSQLENLQLHLSFIGNMRDSQNEEPPLSGLPNLKYLSLKLHGQYPVHVTPRPDMLKGLNILQSFTADNFFHALIHPDTFKYTPKLLHLTIINGDFSVLLPELFEPIPNLQRLDLSSNTFRTLDFLANLKSLLRLKVIGNQLSVMNDTLFQTLPALRYLDLTNNPISCECSNVGFKQWVLTNNQTQVINGHQYKCAFPVSQQRHRFLDFDTSSCWIDVGFICFTSSSSLILLVLVVCFVFHFLRFQLVYAYYLFLAHLYDKRKKRGDGHLYDAFISFNVHDEDWVYNEMLPVLEGEQGWRLCLHHRDFEPGKPIVENITDAIYGSRKTICVISRHYLQSEWCSREIQMASVRLFDEKKDVLILVFLEDIPTWQLSPYYQMRRVVKKRTYLSWPQAARHKGVFWQKLNQALNADKNPNDDKHLIIEPEEDH</sequence>
<evidence type="ECO:0000256" key="7">
    <source>
        <dbReference type="ARBA" id="ARBA00022737"/>
    </source>
</evidence>
<evidence type="ECO:0000256" key="2">
    <source>
        <dbReference type="ARBA" id="ARBA00009634"/>
    </source>
</evidence>
<dbReference type="SMART" id="SM00365">
    <property type="entry name" value="LRR_SD22"/>
    <property type="match status" value="7"/>
</dbReference>
<dbReference type="SUPFAM" id="SSF52200">
    <property type="entry name" value="Toll/Interleukin receptor TIR domain"/>
    <property type="match status" value="1"/>
</dbReference>
<evidence type="ECO:0000256" key="3">
    <source>
        <dbReference type="ARBA" id="ARBA00022588"/>
    </source>
</evidence>
<dbReference type="Pfam" id="PF13855">
    <property type="entry name" value="LRR_8"/>
    <property type="match status" value="3"/>
</dbReference>
<keyword evidence="11" id="KW-0675">Receptor</keyword>
<keyword evidence="12" id="KW-0325">Glycoprotein</keyword>
<comment type="similarity">
    <text evidence="2">Belongs to the Toll-like receptor family.</text>
</comment>
<evidence type="ECO:0000256" key="8">
    <source>
        <dbReference type="ARBA" id="ARBA00022859"/>
    </source>
</evidence>
<dbReference type="Gene3D" id="3.80.10.10">
    <property type="entry name" value="Ribonuclease Inhibitor"/>
    <property type="match status" value="3"/>
</dbReference>
<dbReference type="FunFam" id="3.40.50.10140:FF:000001">
    <property type="entry name" value="Toll-like receptor 2"/>
    <property type="match status" value="1"/>
</dbReference>
<dbReference type="PROSITE" id="PS51450">
    <property type="entry name" value="LRR"/>
    <property type="match status" value="4"/>
</dbReference>
<dbReference type="GO" id="GO:0038023">
    <property type="term" value="F:signaling receptor activity"/>
    <property type="evidence" value="ECO:0007669"/>
    <property type="project" value="TreeGrafter"/>
</dbReference>
<dbReference type="Pfam" id="PF01582">
    <property type="entry name" value="TIR"/>
    <property type="match status" value="1"/>
</dbReference>
<comment type="subcellular location">
    <subcellularLocation>
        <location evidence="1">Membrane</location>
        <topology evidence="1">Single-pass type I membrane protein</topology>
    </subcellularLocation>
</comment>
<accession>A0A8C6WEY6</accession>
<evidence type="ECO:0000256" key="14">
    <source>
        <dbReference type="SAM" id="Phobius"/>
    </source>
</evidence>
<keyword evidence="8" id="KW-0391">Immunity</keyword>
<keyword evidence="17" id="KW-1185">Reference proteome</keyword>
<feature type="transmembrane region" description="Helical" evidence="14">
    <location>
        <begin position="743"/>
        <end position="769"/>
    </location>
</feature>
<evidence type="ECO:0000256" key="6">
    <source>
        <dbReference type="ARBA" id="ARBA00022729"/>
    </source>
</evidence>
<dbReference type="Proteomes" id="UP000694523">
    <property type="component" value="Unplaced"/>
</dbReference>
<evidence type="ECO:0000313" key="16">
    <source>
        <dbReference type="Ensembl" id="ENSNMLP00000002378.1"/>
    </source>
</evidence>
<evidence type="ECO:0000313" key="17">
    <source>
        <dbReference type="Proteomes" id="UP000694523"/>
    </source>
</evidence>
<dbReference type="GO" id="GO:0006954">
    <property type="term" value="P:inflammatory response"/>
    <property type="evidence" value="ECO:0007669"/>
    <property type="project" value="UniProtKB-KW"/>
</dbReference>
<evidence type="ECO:0000256" key="1">
    <source>
        <dbReference type="ARBA" id="ARBA00004479"/>
    </source>
</evidence>
<evidence type="ECO:0000256" key="13">
    <source>
        <dbReference type="ARBA" id="ARBA00023198"/>
    </source>
</evidence>
<dbReference type="SMART" id="SM00255">
    <property type="entry name" value="TIR"/>
    <property type="match status" value="1"/>
</dbReference>
<evidence type="ECO:0000256" key="4">
    <source>
        <dbReference type="ARBA" id="ARBA00022614"/>
    </source>
</evidence>
<dbReference type="GO" id="GO:0005886">
    <property type="term" value="C:plasma membrane"/>
    <property type="evidence" value="ECO:0007669"/>
    <property type="project" value="TreeGrafter"/>
</dbReference>
<proteinExistence type="inferred from homology"/>
<keyword evidence="4" id="KW-0433">Leucine-rich repeat</keyword>
<keyword evidence="6" id="KW-0732">Signal</keyword>
<dbReference type="InterPro" id="IPR001611">
    <property type="entry name" value="Leu-rich_rpt"/>
</dbReference>
<dbReference type="InterPro" id="IPR032675">
    <property type="entry name" value="LRR_dom_sf"/>
</dbReference>
<dbReference type="PROSITE" id="PS50104">
    <property type="entry name" value="TIR"/>
    <property type="match status" value="1"/>
</dbReference>
<protein>
    <recommendedName>
        <fullName evidence="15">TIR domain-containing protein</fullName>
    </recommendedName>
</protein>
<evidence type="ECO:0000256" key="12">
    <source>
        <dbReference type="ARBA" id="ARBA00023180"/>
    </source>
</evidence>
<keyword evidence="10 14" id="KW-0472">Membrane</keyword>
<reference evidence="16" key="1">
    <citation type="submission" date="2025-08" db="UniProtKB">
        <authorList>
            <consortium name="Ensembl"/>
        </authorList>
    </citation>
    <scope>IDENTIFICATION</scope>
</reference>
<reference evidence="16" key="2">
    <citation type="submission" date="2025-09" db="UniProtKB">
        <authorList>
            <consortium name="Ensembl"/>
        </authorList>
    </citation>
    <scope>IDENTIFICATION</scope>
</reference>
<dbReference type="InterPro" id="IPR035897">
    <property type="entry name" value="Toll_tir_struct_dom_sf"/>
</dbReference>
<dbReference type="PRINTS" id="PR01537">
    <property type="entry name" value="INTRLKN1R1F"/>
</dbReference>
<dbReference type="Gene3D" id="3.40.50.10140">
    <property type="entry name" value="Toll/interleukin-1 receptor homology (TIR) domain"/>
    <property type="match status" value="1"/>
</dbReference>
<dbReference type="SUPFAM" id="SSF52058">
    <property type="entry name" value="L domain-like"/>
    <property type="match status" value="3"/>
</dbReference>
<evidence type="ECO:0000256" key="5">
    <source>
        <dbReference type="ARBA" id="ARBA00022692"/>
    </source>
</evidence>
<keyword evidence="13" id="KW-0395">Inflammatory response</keyword>
<evidence type="ECO:0000256" key="11">
    <source>
        <dbReference type="ARBA" id="ARBA00023170"/>
    </source>
</evidence>
<feature type="domain" description="TIR" evidence="15">
    <location>
        <begin position="783"/>
        <end position="924"/>
    </location>
</feature>
<keyword evidence="3" id="KW-0399">Innate immunity</keyword>